<feature type="domain" description="PAS" evidence="1">
    <location>
        <begin position="17"/>
        <end position="45"/>
    </location>
</feature>
<dbReference type="NCBIfam" id="TIGR00229">
    <property type="entry name" value="sensory_box"/>
    <property type="match status" value="1"/>
</dbReference>
<reference evidence="3" key="1">
    <citation type="journal article" date="2019" name="Int. J. Syst. Evol. Microbiol.">
        <title>The Global Catalogue of Microorganisms (GCM) 10K type strain sequencing project: providing services to taxonomists for standard genome sequencing and annotation.</title>
        <authorList>
            <consortium name="The Broad Institute Genomics Platform"/>
            <consortium name="The Broad Institute Genome Sequencing Center for Infectious Disease"/>
            <person name="Wu L."/>
            <person name="Ma J."/>
        </authorList>
    </citation>
    <scope>NUCLEOTIDE SEQUENCE [LARGE SCALE GENOMIC DNA]</scope>
    <source>
        <strain evidence="3">KCTC 52042</strain>
    </source>
</reference>
<dbReference type="Gene3D" id="3.30.450.20">
    <property type="entry name" value="PAS domain"/>
    <property type="match status" value="1"/>
</dbReference>
<dbReference type="RefSeq" id="WP_390300661.1">
    <property type="nucleotide sequence ID" value="NZ_JBHULI010000024.1"/>
</dbReference>
<dbReference type="PROSITE" id="PS50112">
    <property type="entry name" value="PAS"/>
    <property type="match status" value="1"/>
</dbReference>
<name>A0ABW5JIQ6_9BACT</name>
<keyword evidence="3" id="KW-1185">Reference proteome</keyword>
<proteinExistence type="predicted"/>
<gene>
    <name evidence="2" type="ORF">ACFSVN_07665</name>
</gene>
<dbReference type="SUPFAM" id="SSF55785">
    <property type="entry name" value="PYP-like sensor domain (PAS domain)"/>
    <property type="match status" value="1"/>
</dbReference>
<dbReference type="Pfam" id="PF00989">
    <property type="entry name" value="PAS"/>
    <property type="match status" value="1"/>
</dbReference>
<evidence type="ECO:0000259" key="1">
    <source>
        <dbReference type="PROSITE" id="PS50112"/>
    </source>
</evidence>
<comment type="caution">
    <text evidence="2">The sequence shown here is derived from an EMBL/GenBank/DDBJ whole genome shotgun (WGS) entry which is preliminary data.</text>
</comment>
<evidence type="ECO:0000313" key="2">
    <source>
        <dbReference type="EMBL" id="MFD2532320.1"/>
    </source>
</evidence>
<organism evidence="2 3">
    <name type="scientific">Gracilimonas halophila</name>
    <dbReference type="NCBI Taxonomy" id="1834464"/>
    <lineage>
        <taxon>Bacteria</taxon>
        <taxon>Pseudomonadati</taxon>
        <taxon>Balneolota</taxon>
        <taxon>Balneolia</taxon>
        <taxon>Balneolales</taxon>
        <taxon>Balneolaceae</taxon>
        <taxon>Gracilimonas</taxon>
    </lineage>
</organism>
<dbReference type="InterPro" id="IPR035965">
    <property type="entry name" value="PAS-like_dom_sf"/>
</dbReference>
<dbReference type="InterPro" id="IPR013767">
    <property type="entry name" value="PAS_fold"/>
</dbReference>
<protein>
    <submittedName>
        <fullName evidence="2">PAS domain S-box protein</fullName>
    </submittedName>
</protein>
<accession>A0ABW5JIQ6</accession>
<sequence>MKNSHKLVLHGITNICGREIIFTNDAFTKFTGYSEEEVTGKTLHF</sequence>
<dbReference type="EMBL" id="JBHULI010000024">
    <property type="protein sequence ID" value="MFD2532320.1"/>
    <property type="molecule type" value="Genomic_DNA"/>
</dbReference>
<evidence type="ECO:0000313" key="3">
    <source>
        <dbReference type="Proteomes" id="UP001597460"/>
    </source>
</evidence>
<dbReference type="Proteomes" id="UP001597460">
    <property type="component" value="Unassembled WGS sequence"/>
</dbReference>
<dbReference type="InterPro" id="IPR000014">
    <property type="entry name" value="PAS"/>
</dbReference>
<dbReference type="CDD" id="cd00130">
    <property type="entry name" value="PAS"/>
    <property type="match status" value="1"/>
</dbReference>